<reference evidence="10 11" key="1">
    <citation type="journal article" date="2020" name="IScience">
        <title>Genome Sequencing of the Endangered Kingdonia uniflora (Circaeasteraceae, Ranunculales) Reveals Potential Mechanisms of Evolutionary Specialization.</title>
        <authorList>
            <person name="Sun Y."/>
            <person name="Deng T."/>
            <person name="Zhang A."/>
            <person name="Moore M.J."/>
            <person name="Landis J.B."/>
            <person name="Lin N."/>
            <person name="Zhang H."/>
            <person name="Zhang X."/>
            <person name="Huang J."/>
            <person name="Zhang X."/>
            <person name="Sun H."/>
            <person name="Wang H."/>
        </authorList>
    </citation>
    <scope>NUCLEOTIDE SEQUENCE [LARGE SCALE GENOMIC DNA]</scope>
    <source>
        <strain evidence="10">TB1705</strain>
        <tissue evidence="10">Leaf</tissue>
    </source>
</reference>
<sequence>MGSKSNLTIVYVFLLIAMALAIVSATGVLKSVDRDMCGRRQTEVKVLVPKGDYVLGPVIFEGPCKASTIHFELQGSLKASTDHSKYKKDGWISFYRITGFKLSGVGVFDGQGASAWLKNSCSKRKNCDVLPVVRSSHVIIDSVACGPGHGISIGNLGRYPDEKDITNVMRLGFEETPLKLEKLERSL</sequence>
<dbReference type="AlphaFoldDB" id="A0A7J7N476"/>
<evidence type="ECO:0000256" key="1">
    <source>
        <dbReference type="ARBA" id="ARBA00004191"/>
    </source>
</evidence>
<keyword evidence="4" id="KW-0964">Secreted</keyword>
<keyword evidence="3" id="KW-0134">Cell wall</keyword>
<dbReference type="GO" id="GO:0004650">
    <property type="term" value="F:polygalacturonase activity"/>
    <property type="evidence" value="ECO:0007669"/>
    <property type="project" value="InterPro"/>
</dbReference>
<evidence type="ECO:0000313" key="10">
    <source>
        <dbReference type="EMBL" id="KAF6161933.1"/>
    </source>
</evidence>
<keyword evidence="11" id="KW-1185">Reference proteome</keyword>
<accession>A0A7J7N476</accession>
<comment type="similarity">
    <text evidence="2 8">Belongs to the glycosyl hydrolase 28 family.</text>
</comment>
<dbReference type="GO" id="GO:0071555">
    <property type="term" value="P:cell wall organization"/>
    <property type="evidence" value="ECO:0007669"/>
    <property type="project" value="UniProtKB-KW"/>
</dbReference>
<dbReference type="PANTHER" id="PTHR31375">
    <property type="match status" value="1"/>
</dbReference>
<evidence type="ECO:0000256" key="9">
    <source>
        <dbReference type="SAM" id="SignalP"/>
    </source>
</evidence>
<organism evidence="10 11">
    <name type="scientific">Kingdonia uniflora</name>
    <dbReference type="NCBI Taxonomy" id="39325"/>
    <lineage>
        <taxon>Eukaryota</taxon>
        <taxon>Viridiplantae</taxon>
        <taxon>Streptophyta</taxon>
        <taxon>Embryophyta</taxon>
        <taxon>Tracheophyta</taxon>
        <taxon>Spermatophyta</taxon>
        <taxon>Magnoliopsida</taxon>
        <taxon>Ranunculales</taxon>
        <taxon>Circaeasteraceae</taxon>
        <taxon>Kingdonia</taxon>
    </lineage>
</organism>
<evidence type="ECO:0000256" key="6">
    <source>
        <dbReference type="ARBA" id="ARBA00023295"/>
    </source>
</evidence>
<evidence type="ECO:0000256" key="4">
    <source>
        <dbReference type="ARBA" id="ARBA00022525"/>
    </source>
</evidence>
<evidence type="ECO:0000256" key="7">
    <source>
        <dbReference type="ARBA" id="ARBA00023316"/>
    </source>
</evidence>
<evidence type="ECO:0000313" key="11">
    <source>
        <dbReference type="Proteomes" id="UP000541444"/>
    </source>
</evidence>
<protein>
    <submittedName>
        <fullName evidence="10">Uncharacterized protein</fullName>
    </submittedName>
</protein>
<name>A0A7J7N476_9MAGN</name>
<comment type="subcellular location">
    <subcellularLocation>
        <location evidence="1">Secreted</location>
        <location evidence="1">Cell wall</location>
    </subcellularLocation>
</comment>
<feature type="chain" id="PRO_5029499233" evidence="9">
    <location>
        <begin position="26"/>
        <end position="187"/>
    </location>
</feature>
<evidence type="ECO:0000256" key="3">
    <source>
        <dbReference type="ARBA" id="ARBA00022512"/>
    </source>
</evidence>
<dbReference type="SUPFAM" id="SSF51126">
    <property type="entry name" value="Pectin lyase-like"/>
    <property type="match status" value="1"/>
</dbReference>
<evidence type="ECO:0000256" key="5">
    <source>
        <dbReference type="ARBA" id="ARBA00022801"/>
    </source>
</evidence>
<evidence type="ECO:0000256" key="8">
    <source>
        <dbReference type="RuleBase" id="RU361169"/>
    </source>
</evidence>
<dbReference type="Pfam" id="PF00295">
    <property type="entry name" value="Glyco_hydro_28"/>
    <property type="match status" value="2"/>
</dbReference>
<dbReference type="Gene3D" id="2.160.20.10">
    <property type="entry name" value="Single-stranded right-handed beta-helix, Pectin lyase-like"/>
    <property type="match status" value="1"/>
</dbReference>
<keyword evidence="9" id="KW-0732">Signal</keyword>
<dbReference type="InterPro" id="IPR011050">
    <property type="entry name" value="Pectin_lyase_fold/virulence"/>
</dbReference>
<keyword evidence="5 8" id="KW-0378">Hydrolase</keyword>
<dbReference type="InterPro" id="IPR000743">
    <property type="entry name" value="Glyco_hydro_28"/>
</dbReference>
<keyword evidence="7" id="KW-0961">Cell wall biogenesis/degradation</keyword>
<feature type="signal peptide" evidence="9">
    <location>
        <begin position="1"/>
        <end position="25"/>
    </location>
</feature>
<gene>
    <name evidence="10" type="ORF">GIB67_014135</name>
</gene>
<dbReference type="EMBL" id="JACGCM010001069">
    <property type="protein sequence ID" value="KAF6161933.1"/>
    <property type="molecule type" value="Genomic_DNA"/>
</dbReference>
<dbReference type="GO" id="GO:0005975">
    <property type="term" value="P:carbohydrate metabolic process"/>
    <property type="evidence" value="ECO:0007669"/>
    <property type="project" value="InterPro"/>
</dbReference>
<dbReference type="OrthoDB" id="850923at2759"/>
<keyword evidence="6 8" id="KW-0326">Glycosidase</keyword>
<dbReference type="Proteomes" id="UP000541444">
    <property type="component" value="Unassembled WGS sequence"/>
</dbReference>
<comment type="caution">
    <text evidence="10">The sequence shown here is derived from an EMBL/GenBank/DDBJ whole genome shotgun (WGS) entry which is preliminary data.</text>
</comment>
<proteinExistence type="inferred from homology"/>
<dbReference type="InterPro" id="IPR012334">
    <property type="entry name" value="Pectin_lyas_fold"/>
</dbReference>
<evidence type="ECO:0000256" key="2">
    <source>
        <dbReference type="ARBA" id="ARBA00008834"/>
    </source>
</evidence>